<dbReference type="RefSeq" id="WP_110023621.1">
    <property type="nucleotide sequence ID" value="NZ_PDNZ01000005.1"/>
</dbReference>
<sequence>MKHMHIPMQEISHILLDMDGTLLDLYFDDYFWGHHVPEKYAEKHSISFGSAKEILLAKYKSHEKTLNWCDIDFWSKELYLDIPSLKEEINHLIDVHPHVFEFLTLMREQGKKIFLLTNAHVKAVEIKFRKTQIGKYFDEVLSSFHVGHPKEDLSFWHKAEEKLKFDKERSLFIDDTEDVLKTAKEYGIRHLLFKARASSMSEPKKTEHFPVIHDFRELM</sequence>
<gene>
    <name evidence="1" type="ORF">CR164_08245</name>
</gene>
<accession>A0A317T919</accession>
<name>A0A317T919_9CHLB</name>
<dbReference type="NCBIfam" id="TIGR01509">
    <property type="entry name" value="HAD-SF-IA-v3"/>
    <property type="match status" value="1"/>
</dbReference>
<organism evidence="1 2">
    <name type="scientific">Prosthecochloris marina</name>
    <dbReference type="NCBI Taxonomy" id="2017681"/>
    <lineage>
        <taxon>Bacteria</taxon>
        <taxon>Pseudomonadati</taxon>
        <taxon>Chlorobiota</taxon>
        <taxon>Chlorobiia</taxon>
        <taxon>Chlorobiales</taxon>
        <taxon>Chlorobiaceae</taxon>
        <taxon>Prosthecochloris</taxon>
    </lineage>
</organism>
<dbReference type="Pfam" id="PF00702">
    <property type="entry name" value="Hydrolase"/>
    <property type="match status" value="1"/>
</dbReference>
<dbReference type="SUPFAM" id="SSF56784">
    <property type="entry name" value="HAD-like"/>
    <property type="match status" value="1"/>
</dbReference>
<dbReference type="SFLD" id="SFLDG01129">
    <property type="entry name" value="C1.5:_HAD__Beta-PGM__Phosphata"/>
    <property type="match status" value="1"/>
</dbReference>
<dbReference type="SFLD" id="SFLDS00003">
    <property type="entry name" value="Haloacid_Dehalogenase"/>
    <property type="match status" value="1"/>
</dbReference>
<dbReference type="PANTHER" id="PTHR43434:SF3">
    <property type="entry name" value="GMP_IMP NUCLEOTIDASE YRFG"/>
    <property type="match status" value="1"/>
</dbReference>
<dbReference type="NCBIfam" id="NF011564">
    <property type="entry name" value="PRK14988.1"/>
    <property type="match status" value="1"/>
</dbReference>
<dbReference type="EMBL" id="PDNZ01000005">
    <property type="protein sequence ID" value="PWW81921.1"/>
    <property type="molecule type" value="Genomic_DNA"/>
</dbReference>
<dbReference type="Proteomes" id="UP000246278">
    <property type="component" value="Unassembled WGS sequence"/>
</dbReference>
<dbReference type="InterPro" id="IPR036412">
    <property type="entry name" value="HAD-like_sf"/>
</dbReference>
<proteinExistence type="predicted"/>
<dbReference type="PANTHER" id="PTHR43434">
    <property type="entry name" value="PHOSPHOGLYCOLATE PHOSPHATASE"/>
    <property type="match status" value="1"/>
</dbReference>
<dbReference type="InterPro" id="IPR050155">
    <property type="entry name" value="HAD-like_hydrolase_sf"/>
</dbReference>
<dbReference type="OrthoDB" id="9797415at2"/>
<dbReference type="PRINTS" id="PR00413">
    <property type="entry name" value="HADHALOGNASE"/>
</dbReference>
<dbReference type="GO" id="GO:0005829">
    <property type="term" value="C:cytosol"/>
    <property type="evidence" value="ECO:0007669"/>
    <property type="project" value="TreeGrafter"/>
</dbReference>
<dbReference type="GO" id="GO:0008967">
    <property type="term" value="F:phosphoglycolate phosphatase activity"/>
    <property type="evidence" value="ECO:0007669"/>
    <property type="project" value="TreeGrafter"/>
</dbReference>
<comment type="caution">
    <text evidence="1">The sequence shown here is derived from an EMBL/GenBank/DDBJ whole genome shotgun (WGS) entry which is preliminary data.</text>
</comment>
<dbReference type="InterPro" id="IPR023214">
    <property type="entry name" value="HAD_sf"/>
</dbReference>
<reference evidence="2" key="1">
    <citation type="submission" date="2017-10" db="EMBL/GenBank/DDBJ databases">
        <authorList>
            <person name="Gaisin V.A."/>
            <person name="Rysina M.S."/>
            <person name="Grouzdev D.S."/>
        </authorList>
    </citation>
    <scope>NUCLEOTIDE SEQUENCE [LARGE SCALE GENOMIC DNA]</scope>
    <source>
        <strain evidence="2">V1</strain>
    </source>
</reference>
<evidence type="ECO:0000313" key="2">
    <source>
        <dbReference type="Proteomes" id="UP000246278"/>
    </source>
</evidence>
<dbReference type="Gene3D" id="3.40.50.1000">
    <property type="entry name" value="HAD superfamily/HAD-like"/>
    <property type="match status" value="1"/>
</dbReference>
<protein>
    <submittedName>
        <fullName evidence="1">Haloacid dehalogenase</fullName>
    </submittedName>
</protein>
<keyword evidence="2" id="KW-1185">Reference proteome</keyword>
<evidence type="ECO:0000313" key="1">
    <source>
        <dbReference type="EMBL" id="PWW81921.1"/>
    </source>
</evidence>
<dbReference type="InterPro" id="IPR006439">
    <property type="entry name" value="HAD-SF_hydro_IA"/>
</dbReference>
<dbReference type="AlphaFoldDB" id="A0A317T919"/>
<dbReference type="GO" id="GO:0006281">
    <property type="term" value="P:DNA repair"/>
    <property type="evidence" value="ECO:0007669"/>
    <property type="project" value="TreeGrafter"/>
</dbReference>